<feature type="region of interest" description="Disordered" evidence="1">
    <location>
        <begin position="225"/>
        <end position="246"/>
    </location>
</feature>
<feature type="region of interest" description="Disordered" evidence="1">
    <location>
        <begin position="287"/>
        <end position="308"/>
    </location>
</feature>
<dbReference type="Pfam" id="PF06830">
    <property type="entry name" value="Root_cap"/>
    <property type="match status" value="1"/>
</dbReference>
<dbReference type="STRING" id="4533.J3M382"/>
<dbReference type="eggNOG" id="ENOG502QQJ5">
    <property type="taxonomic scope" value="Eukaryota"/>
</dbReference>
<keyword evidence="2" id="KW-0732">Signal</keyword>
<feature type="compositionally biased region" description="Polar residues" evidence="1">
    <location>
        <begin position="368"/>
        <end position="383"/>
    </location>
</feature>
<organism evidence="3">
    <name type="scientific">Oryza brachyantha</name>
    <name type="common">malo sina</name>
    <dbReference type="NCBI Taxonomy" id="4533"/>
    <lineage>
        <taxon>Eukaryota</taxon>
        <taxon>Viridiplantae</taxon>
        <taxon>Streptophyta</taxon>
        <taxon>Embryophyta</taxon>
        <taxon>Tracheophyta</taxon>
        <taxon>Spermatophyta</taxon>
        <taxon>Magnoliopsida</taxon>
        <taxon>Liliopsida</taxon>
        <taxon>Poales</taxon>
        <taxon>Poaceae</taxon>
        <taxon>BOP clade</taxon>
        <taxon>Oryzoideae</taxon>
        <taxon>Oryzeae</taxon>
        <taxon>Oryzinae</taxon>
        <taxon>Oryza</taxon>
    </lineage>
</organism>
<dbReference type="PANTHER" id="PTHR31115:SF2">
    <property type="entry name" value="OS05G0107300 PROTEIN"/>
    <property type="match status" value="1"/>
</dbReference>
<feature type="region of interest" description="Disordered" evidence="1">
    <location>
        <begin position="1236"/>
        <end position="1307"/>
    </location>
</feature>
<keyword evidence="4" id="KW-1185">Reference proteome</keyword>
<feature type="region of interest" description="Disordered" evidence="1">
    <location>
        <begin position="519"/>
        <end position="539"/>
    </location>
</feature>
<feature type="region of interest" description="Disordered" evidence="1">
    <location>
        <begin position="582"/>
        <end position="611"/>
    </location>
</feature>
<evidence type="ECO:0000256" key="1">
    <source>
        <dbReference type="SAM" id="MobiDB-lite"/>
    </source>
</evidence>
<dbReference type="EnsemblPlants" id="OB05G10560.1">
    <property type="protein sequence ID" value="OB05G10560.1"/>
    <property type="gene ID" value="OB05G10560"/>
</dbReference>
<reference evidence="3" key="2">
    <citation type="submission" date="2013-04" db="UniProtKB">
        <authorList>
            <consortium name="EnsemblPlants"/>
        </authorList>
    </citation>
    <scope>IDENTIFICATION</scope>
</reference>
<reference evidence="3" key="1">
    <citation type="journal article" date="2013" name="Nat. Commun.">
        <title>Whole-genome sequencing of Oryza brachyantha reveals mechanisms underlying Oryza genome evolution.</title>
        <authorList>
            <person name="Chen J."/>
            <person name="Huang Q."/>
            <person name="Gao D."/>
            <person name="Wang J."/>
            <person name="Lang Y."/>
            <person name="Liu T."/>
            <person name="Li B."/>
            <person name="Bai Z."/>
            <person name="Luis Goicoechea J."/>
            <person name="Liang C."/>
            <person name="Chen C."/>
            <person name="Zhang W."/>
            <person name="Sun S."/>
            <person name="Liao Y."/>
            <person name="Zhang X."/>
            <person name="Yang L."/>
            <person name="Song C."/>
            <person name="Wang M."/>
            <person name="Shi J."/>
            <person name="Liu G."/>
            <person name="Liu J."/>
            <person name="Zhou H."/>
            <person name="Zhou W."/>
            <person name="Yu Q."/>
            <person name="An N."/>
            <person name="Chen Y."/>
            <person name="Cai Q."/>
            <person name="Wang B."/>
            <person name="Liu B."/>
            <person name="Min J."/>
            <person name="Huang Y."/>
            <person name="Wu H."/>
            <person name="Li Z."/>
            <person name="Zhang Y."/>
            <person name="Yin Y."/>
            <person name="Song W."/>
            <person name="Jiang J."/>
            <person name="Jackson S.A."/>
            <person name="Wing R.A."/>
            <person name="Wang J."/>
            <person name="Chen M."/>
        </authorList>
    </citation>
    <scope>NUCLEOTIDE SEQUENCE [LARGE SCALE GENOMIC DNA]</scope>
    <source>
        <strain evidence="3">cv. IRGC 101232</strain>
    </source>
</reference>
<dbReference type="Proteomes" id="UP000006038">
    <property type="component" value="Chromosome 5"/>
</dbReference>
<name>J3M382_ORYBR</name>
<feature type="region of interest" description="Disordered" evidence="1">
    <location>
        <begin position="654"/>
        <end position="698"/>
    </location>
</feature>
<feature type="compositionally biased region" description="Pro residues" evidence="1">
    <location>
        <begin position="232"/>
        <end position="244"/>
    </location>
</feature>
<evidence type="ECO:0000313" key="3">
    <source>
        <dbReference type="EnsemblPlants" id="OB05G10560.1"/>
    </source>
</evidence>
<feature type="compositionally biased region" description="Basic and acidic residues" evidence="1">
    <location>
        <begin position="1265"/>
        <end position="1274"/>
    </location>
</feature>
<feature type="region of interest" description="Disordered" evidence="1">
    <location>
        <begin position="1322"/>
        <end position="1346"/>
    </location>
</feature>
<accession>J3M382</accession>
<feature type="signal peptide" evidence="2">
    <location>
        <begin position="1"/>
        <end position="23"/>
    </location>
</feature>
<feature type="compositionally biased region" description="Low complexity" evidence="1">
    <location>
        <begin position="1277"/>
        <end position="1289"/>
    </location>
</feature>
<feature type="compositionally biased region" description="Polar residues" evidence="1">
    <location>
        <begin position="654"/>
        <end position="663"/>
    </location>
</feature>
<feature type="compositionally biased region" description="Basic and acidic residues" evidence="1">
    <location>
        <begin position="294"/>
        <end position="308"/>
    </location>
</feature>
<dbReference type="OMA" id="DGLSHRH"/>
<feature type="compositionally biased region" description="Polar residues" evidence="1">
    <location>
        <begin position="474"/>
        <end position="485"/>
    </location>
</feature>
<feature type="region of interest" description="Disordered" evidence="1">
    <location>
        <begin position="342"/>
        <end position="459"/>
    </location>
</feature>
<protein>
    <submittedName>
        <fullName evidence="3">Uncharacterized protein</fullName>
    </submittedName>
</protein>
<feature type="region of interest" description="Disordered" evidence="1">
    <location>
        <begin position="469"/>
        <end position="488"/>
    </location>
</feature>
<dbReference type="PANTHER" id="PTHR31115">
    <property type="entry name" value="OS05G0107300 PROTEIN"/>
    <property type="match status" value="1"/>
</dbReference>
<feature type="region of interest" description="Disordered" evidence="1">
    <location>
        <begin position="749"/>
        <end position="794"/>
    </location>
</feature>
<dbReference type="InterPro" id="IPR009646">
    <property type="entry name" value="Root_cap"/>
</dbReference>
<sequence>MAPRWPAWVALLLVGVCAALASAAAPPSKPKRVDLPTHDGARWSPPTAPALSVTRTAQANGVVVELRGVFRIVANAVPITREESRVHNYGVTDDDCLVHLDLGFKFQALTDDVHGVLGQTYRSDYVNRLNITANNIPVMGGAANFVSTGLFATDCAVARFGAQPTAAGTGAGISMVTDANLSVEARSISSIACPRRISHLVSGDSAPASAGFHALGGGRLLMAGTLRDPGSDAPPTPPPPPSAAPPLAQYLSLDPLAWVDPKHSRHGELRRALQGDDRPQELRRIRATVADSSSKAREKARSMQEAVDKVDRCRNVLNRKRQRCDPAAAGAEKLGTASSGALRIGAQNNSSNKRVRSSLADGRLEGRNNISTRQSPLVNNEKSSPVEKEKGCGRTSGLSEDKLRGLSTGGEGWEKKLKRKRSIGTVLNRGNDADRDVKSGGQHRPANEANARPSDSLAHRHGASAIEFAGSRMDGSSQQNSNSSRILCKTDVDYATPPNERRERHAGIEKERAMVKGNKAHASEDIQTGNISPFPKAKACRAPRTGSHVMASASSFQRSAGGSDELEEAPCSNKASLLGDMTNRKRSTHSSASSPPIAWVGQRPQKMSRTRRANVVSPVSNFDEVLSDGSPLDTAIAAKPSSVESCGVMLTKDGTSSHTQTANKMDDSFSPVGLSGSEGSAVTEGKVKEKATNSDEVENEAENIVRNSAGLIVSSNKNMIPLKEELQDGSVRRQGRSCRGTMHVKGYSSISKEKLDAAETRKPLKGGRPGSEKNESKVECPPMRKGSDRKDSSCFPQSLNCEQADDQEELLAAVNAARGAIVGAYCGPFWKKMEPMLTFISSENLSFLKNQIDIVEELDLGMSYMPGGEYVLASTNYSRQKMDFSCGELVPSNSSILSEQNETNGVGLKGTIDKFYPSEENRHHVPQKMEADKWLHEMVPMENRLLSAIIMEDDFSEPNVLQRDILVEFSNSHVPYAASRFLRNELQASAISSNFGLSVDFMNSNNTSVVHRSMRNGFTNSSSFISSSSQSSVHTDNLSDGVNFVYPEDGSFHNLIPQISSQCRNPGKKFSSSPHEYQYGQLSVNDKIFIELQSIGVCPETVPKLDDGEDENINKMISELRKRLHDQVKQKKCKLSKLDKAIQDTKSIEERSLEQHAVNKLVERAYQKLKGGRTGSSYKAGASKSTSKAAKQLALDFAKRTLMRCHKFEESKKSCFSEPSLWSVLSAPLPSSITKSTEGVERLKHQKQDRSPLDQGGIKWKKSHKEREHIRDASAKGSGTRSGRHSSGSGRSGERKNKTKPKQKIVQLSTSGNVVGRVVESVPTPARQEATGPSAPLGTKVTQQPRNPPENAALRLPEAPLANLPGIYDIFAGTEGLDEQGNDISSWLTDDLDVPQDFDLSGALEIPLDDITELGFM</sequence>
<feature type="compositionally biased region" description="Basic and acidic residues" evidence="1">
    <location>
        <begin position="751"/>
        <end position="762"/>
    </location>
</feature>
<feature type="compositionally biased region" description="Basic and acidic residues" evidence="1">
    <location>
        <begin position="1238"/>
        <end position="1252"/>
    </location>
</feature>
<evidence type="ECO:0000256" key="2">
    <source>
        <dbReference type="SAM" id="SignalP"/>
    </source>
</evidence>
<evidence type="ECO:0000313" key="4">
    <source>
        <dbReference type="Proteomes" id="UP000006038"/>
    </source>
</evidence>
<dbReference type="Gramene" id="OB05G10560.1">
    <property type="protein sequence ID" value="OB05G10560.1"/>
    <property type="gene ID" value="OB05G10560"/>
</dbReference>
<proteinExistence type="predicted"/>
<feature type="chain" id="PRO_5003774575" evidence="2">
    <location>
        <begin position="24"/>
        <end position="1417"/>
    </location>
</feature>
<dbReference type="HOGENOM" id="CLU_006442_0_0_1"/>